<dbReference type="AlphaFoldDB" id="A0A1X9LM12"/>
<reference evidence="2 3" key="1">
    <citation type="submission" date="2017-04" db="EMBL/GenBank/DDBJ databases">
        <authorList>
            <person name="Afonso C.L."/>
            <person name="Miller P.J."/>
            <person name="Scott M.A."/>
            <person name="Spackman E."/>
            <person name="Goraichik I."/>
            <person name="Dimitrov K.M."/>
            <person name="Suarez D.L."/>
            <person name="Swayne D.E."/>
        </authorList>
    </citation>
    <scope>NUCLEOTIDE SEQUENCE [LARGE SCALE GENOMIC DNA]</scope>
    <source>
        <strain evidence="3">XA(T)</strain>
    </source>
</reference>
<accession>A0A1X9LM12</accession>
<organism evidence="2 3">
    <name type="scientific">Cnuibacter physcomitrellae</name>
    <dbReference type="NCBI Taxonomy" id="1619308"/>
    <lineage>
        <taxon>Bacteria</taxon>
        <taxon>Bacillati</taxon>
        <taxon>Actinomycetota</taxon>
        <taxon>Actinomycetes</taxon>
        <taxon>Micrococcales</taxon>
        <taxon>Microbacteriaceae</taxon>
        <taxon>Cnuibacter</taxon>
    </lineage>
</organism>
<keyword evidence="1" id="KW-0472">Membrane</keyword>
<sequence length="135" mass="14627">MFRGDTVQRHSTAGDGSGFDSRFDAAFQPGFDDDVDLRVFDDVDRIEPSVAVEPAPVALVDRFVVAIWAVGVALVVAPIVAILVIADQQRNATLDQGGFVVYSLVSSLTPFLLALGVATLVGSLFLLAHRWERRR</sequence>
<dbReference type="STRING" id="1619308.B5808_10010"/>
<evidence type="ECO:0000313" key="2">
    <source>
        <dbReference type="EMBL" id="ARJ05522.1"/>
    </source>
</evidence>
<name>A0A1X9LM12_9MICO</name>
<keyword evidence="1" id="KW-1133">Transmembrane helix</keyword>
<feature type="transmembrane region" description="Helical" evidence="1">
    <location>
        <begin position="63"/>
        <end position="86"/>
    </location>
</feature>
<feature type="transmembrane region" description="Helical" evidence="1">
    <location>
        <begin position="98"/>
        <end position="127"/>
    </location>
</feature>
<dbReference type="KEGG" id="cphy:B5808_10010"/>
<evidence type="ECO:0000313" key="3">
    <source>
        <dbReference type="Proteomes" id="UP000192775"/>
    </source>
</evidence>
<dbReference type="EMBL" id="CP020715">
    <property type="protein sequence ID" value="ARJ05522.1"/>
    <property type="molecule type" value="Genomic_DNA"/>
</dbReference>
<protein>
    <submittedName>
        <fullName evidence="2">Uncharacterized protein</fullName>
    </submittedName>
</protein>
<keyword evidence="3" id="KW-1185">Reference proteome</keyword>
<gene>
    <name evidence="2" type="ORF">B5808_10010</name>
</gene>
<evidence type="ECO:0000256" key="1">
    <source>
        <dbReference type="SAM" id="Phobius"/>
    </source>
</evidence>
<dbReference type="Proteomes" id="UP000192775">
    <property type="component" value="Chromosome"/>
</dbReference>
<keyword evidence="1" id="KW-0812">Transmembrane</keyword>
<proteinExistence type="predicted"/>